<dbReference type="GO" id="GO:0102241">
    <property type="term" value="F:soyasaponin III rhamnosyltransferase activity"/>
    <property type="evidence" value="ECO:0007669"/>
    <property type="project" value="UniProtKB-EC"/>
</dbReference>
<keyword evidence="3 5" id="KW-0808">Transferase</keyword>
<evidence type="ECO:0000313" key="6">
    <source>
        <dbReference type="Proteomes" id="UP000215914"/>
    </source>
</evidence>
<dbReference type="Gramene" id="mRNA:HanXRQr2_Chr12g0556311">
    <property type="protein sequence ID" value="CDS:HanXRQr2_Chr12g0556311.1"/>
    <property type="gene ID" value="HanXRQr2_Chr12g0556311"/>
</dbReference>
<dbReference type="InterPro" id="IPR002213">
    <property type="entry name" value="UDP_glucos_trans"/>
</dbReference>
<gene>
    <name evidence="5" type="ORF">HannXRQ_Chr12g0369001</name>
    <name evidence="4" type="ORF">HanXRQr2_Chr12g0556311</name>
</gene>
<sequence>MGDQNYAKLHIAMLPWLAFGHLIPFLELAKLLASKGHNISFISTSRNIDRLPQIPQTLTPFIQFIKINLPKALNLPENADSTKDLPFNKVKYLKLACDRLQTPLAHFLETSSPDWIMCDFVTYWVGPIAAERGIRSAYFSVFPALMLCFAGTPEVAMHGDDSRVTLEDFVKRPKWVSFQSEVRPSMFQLIRGNENFNAVEENVSDAYRLGATVRGCDAVIVRSSFGFELEWLNLLDELYKKPVIPAGLLPAAADTECHACWPETKQWLDMHEKGSVVYIAFGTETKPSQYELTQLALGLELCGLPFYWVLIDQRGVSDDDVIELPCGFEERTRGRGVVCRGWAPQFKILNHDSVGGLLIHSGMSSVVEGFQLGKPLVLLPFLMDQGLIASYLVEKKMAYMIHREDVDGSFTPESVADSLSLVMVREEGKMYREKAKEMMGLFGDRDVQDDYVDDLIRFLQT</sequence>
<organism evidence="5 6">
    <name type="scientific">Helianthus annuus</name>
    <name type="common">Common sunflower</name>
    <dbReference type="NCBI Taxonomy" id="4232"/>
    <lineage>
        <taxon>Eukaryota</taxon>
        <taxon>Viridiplantae</taxon>
        <taxon>Streptophyta</taxon>
        <taxon>Embryophyta</taxon>
        <taxon>Tracheophyta</taxon>
        <taxon>Spermatophyta</taxon>
        <taxon>Magnoliopsida</taxon>
        <taxon>eudicotyledons</taxon>
        <taxon>Gunneridae</taxon>
        <taxon>Pentapetalae</taxon>
        <taxon>asterids</taxon>
        <taxon>campanulids</taxon>
        <taxon>Asterales</taxon>
        <taxon>Asteraceae</taxon>
        <taxon>Asteroideae</taxon>
        <taxon>Heliantheae alliance</taxon>
        <taxon>Heliantheae</taxon>
        <taxon>Helianthus</taxon>
    </lineage>
</organism>
<dbReference type="PANTHER" id="PTHR48049:SF160">
    <property type="entry name" value="UDP-GLYCOSYLTRANSFERASE 91A1"/>
    <property type="match status" value="1"/>
</dbReference>
<dbReference type="GO" id="GO:0035251">
    <property type="term" value="F:UDP-glucosyltransferase activity"/>
    <property type="evidence" value="ECO:0000318"/>
    <property type="project" value="GO_Central"/>
</dbReference>
<dbReference type="InParanoid" id="A0A251T1L1"/>
<dbReference type="Pfam" id="PF00201">
    <property type="entry name" value="UDPGT"/>
    <property type="match status" value="1"/>
</dbReference>
<reference evidence="4 6" key="1">
    <citation type="journal article" date="2017" name="Nature">
        <title>The sunflower genome provides insights into oil metabolism, flowering and Asterid evolution.</title>
        <authorList>
            <person name="Badouin H."/>
            <person name="Gouzy J."/>
            <person name="Grassa C.J."/>
            <person name="Murat F."/>
            <person name="Staton S.E."/>
            <person name="Cottret L."/>
            <person name="Lelandais-Briere C."/>
            <person name="Owens G.L."/>
            <person name="Carrere S."/>
            <person name="Mayjonade B."/>
            <person name="Legrand L."/>
            <person name="Gill N."/>
            <person name="Kane N.C."/>
            <person name="Bowers J.E."/>
            <person name="Hubner S."/>
            <person name="Bellec A."/>
            <person name="Berard A."/>
            <person name="Berges H."/>
            <person name="Blanchet N."/>
            <person name="Boniface M.C."/>
            <person name="Brunel D."/>
            <person name="Catrice O."/>
            <person name="Chaidir N."/>
            <person name="Claudel C."/>
            <person name="Donnadieu C."/>
            <person name="Faraut T."/>
            <person name="Fievet G."/>
            <person name="Helmstetter N."/>
            <person name="King M."/>
            <person name="Knapp S.J."/>
            <person name="Lai Z."/>
            <person name="Le Paslier M.C."/>
            <person name="Lippi Y."/>
            <person name="Lorenzon L."/>
            <person name="Mandel J.R."/>
            <person name="Marage G."/>
            <person name="Marchand G."/>
            <person name="Marquand E."/>
            <person name="Bret-Mestries E."/>
            <person name="Morien E."/>
            <person name="Nambeesan S."/>
            <person name="Nguyen T."/>
            <person name="Pegot-Espagnet P."/>
            <person name="Pouilly N."/>
            <person name="Raftis F."/>
            <person name="Sallet E."/>
            <person name="Schiex T."/>
            <person name="Thomas J."/>
            <person name="Vandecasteele C."/>
            <person name="Vares D."/>
            <person name="Vear F."/>
            <person name="Vautrin S."/>
            <person name="Crespi M."/>
            <person name="Mangin B."/>
            <person name="Burke J.M."/>
            <person name="Salse J."/>
            <person name="Munos S."/>
            <person name="Vincourt P."/>
            <person name="Rieseberg L.H."/>
            <person name="Langlade N.B."/>
        </authorList>
    </citation>
    <scope>NUCLEOTIDE SEQUENCE [LARGE SCALE GENOMIC DNA]</scope>
    <source>
        <strain evidence="6">cv. SF193</strain>
        <tissue evidence="4">Leaves</tissue>
    </source>
</reference>
<dbReference type="OMA" id="LWAYRAP"/>
<dbReference type="FunFam" id="3.40.50.2000:FF:000037">
    <property type="entry name" value="Glycosyltransferase"/>
    <property type="match status" value="1"/>
</dbReference>
<name>A0A251T1L1_HELAN</name>
<dbReference type="PANTHER" id="PTHR48049">
    <property type="entry name" value="GLYCOSYLTRANSFERASE"/>
    <property type="match status" value="1"/>
</dbReference>
<keyword evidence="2 4" id="KW-0328">Glycosyltransferase</keyword>
<dbReference type="AlphaFoldDB" id="A0A251T1L1"/>
<evidence type="ECO:0000256" key="1">
    <source>
        <dbReference type="ARBA" id="ARBA00009995"/>
    </source>
</evidence>
<proteinExistence type="inferred from homology"/>
<protein>
    <submittedName>
        <fullName evidence="5">Putative UDP-glucuronosyl/UDP-glucosyltransferase</fullName>
    </submittedName>
    <submittedName>
        <fullName evidence="4">Soyasaponin III rhamnosyltransferase</fullName>
        <ecNumber evidence="4">2.4.1.273</ecNumber>
    </submittedName>
</protein>
<dbReference type="EMBL" id="CM007901">
    <property type="protein sequence ID" value="OTG05027.1"/>
    <property type="molecule type" value="Genomic_DNA"/>
</dbReference>
<dbReference type="Proteomes" id="UP000215914">
    <property type="component" value="Chromosome 12"/>
</dbReference>
<dbReference type="EC" id="2.4.1.273" evidence="4"/>
<comment type="similarity">
    <text evidence="1">Belongs to the UDP-glycosyltransferase family.</text>
</comment>
<accession>A0A251T1L1</accession>
<dbReference type="InterPro" id="IPR050481">
    <property type="entry name" value="UDP-glycosyltransf_plant"/>
</dbReference>
<dbReference type="OrthoDB" id="5835829at2759"/>
<dbReference type="FunFam" id="3.40.50.2000:FF:000088">
    <property type="entry name" value="Glycosyltransferase"/>
    <property type="match status" value="1"/>
</dbReference>
<evidence type="ECO:0000256" key="3">
    <source>
        <dbReference type="ARBA" id="ARBA00022679"/>
    </source>
</evidence>
<evidence type="ECO:0000313" key="5">
    <source>
        <dbReference type="EMBL" id="OTG05027.1"/>
    </source>
</evidence>
<dbReference type="EMBL" id="MNCJ02000327">
    <property type="protein sequence ID" value="KAF5779179.1"/>
    <property type="molecule type" value="Genomic_DNA"/>
</dbReference>
<keyword evidence="6" id="KW-1185">Reference proteome</keyword>
<evidence type="ECO:0000313" key="4">
    <source>
        <dbReference type="EMBL" id="KAF5779179.1"/>
    </source>
</evidence>
<reference evidence="4" key="3">
    <citation type="submission" date="2020-06" db="EMBL/GenBank/DDBJ databases">
        <title>Helianthus annuus Genome sequencing and assembly Release 2.</title>
        <authorList>
            <person name="Gouzy J."/>
            <person name="Langlade N."/>
            <person name="Munos S."/>
        </authorList>
    </citation>
    <scope>NUCLEOTIDE SEQUENCE</scope>
    <source>
        <tissue evidence="4">Leaves</tissue>
    </source>
</reference>
<evidence type="ECO:0000256" key="2">
    <source>
        <dbReference type="ARBA" id="ARBA00022676"/>
    </source>
</evidence>
<dbReference type="Gene3D" id="3.40.50.2000">
    <property type="entry name" value="Glycogen Phosphorylase B"/>
    <property type="match status" value="2"/>
</dbReference>
<dbReference type="CDD" id="cd03784">
    <property type="entry name" value="GT1_Gtf-like"/>
    <property type="match status" value="1"/>
</dbReference>
<dbReference type="SUPFAM" id="SSF53756">
    <property type="entry name" value="UDP-Glycosyltransferase/glycogen phosphorylase"/>
    <property type="match status" value="1"/>
</dbReference>
<reference evidence="5" key="2">
    <citation type="submission" date="2017-02" db="EMBL/GenBank/DDBJ databases">
        <title>Sunflower complete genome.</title>
        <authorList>
            <person name="Langlade N."/>
            <person name="Munos S."/>
        </authorList>
    </citation>
    <scope>NUCLEOTIDE SEQUENCE [LARGE SCALE GENOMIC DNA]</scope>
    <source>
        <tissue evidence="5">Leaves</tissue>
    </source>
</reference>